<dbReference type="PANTHER" id="PTHR13939:SF0">
    <property type="entry name" value="NMN AMIDOHYDROLASE-LIKE PROTEIN YFAY"/>
    <property type="match status" value="1"/>
</dbReference>
<dbReference type="Proteomes" id="UP000593890">
    <property type="component" value="Chromosome"/>
</dbReference>
<dbReference type="NCBIfam" id="TIGR03064">
    <property type="entry name" value="sortase_srtB"/>
    <property type="match status" value="1"/>
</dbReference>
<dbReference type="RefSeq" id="WP_215533214.1">
    <property type="nucleotide sequence ID" value="NZ_AP023321.1"/>
</dbReference>
<dbReference type="InterPro" id="IPR009835">
    <property type="entry name" value="SrtB"/>
</dbReference>
<dbReference type="Gene3D" id="2.40.260.10">
    <property type="entry name" value="Sortase"/>
    <property type="match status" value="1"/>
</dbReference>
<proteinExistence type="inferred from homology"/>
<dbReference type="Gene3D" id="3.90.950.20">
    <property type="entry name" value="CinA-like"/>
    <property type="match status" value="1"/>
</dbReference>
<keyword evidence="6" id="KW-1185">Reference proteome</keyword>
<dbReference type="InterPro" id="IPR005754">
    <property type="entry name" value="Sortase"/>
</dbReference>
<dbReference type="NCBIfam" id="NF001813">
    <property type="entry name" value="PRK00549.1"/>
    <property type="match status" value="1"/>
</dbReference>
<evidence type="ECO:0000256" key="2">
    <source>
        <dbReference type="HAMAP-Rule" id="MF_00226"/>
    </source>
</evidence>
<dbReference type="SUPFAM" id="SSF63817">
    <property type="entry name" value="Sortase"/>
    <property type="match status" value="1"/>
</dbReference>
<dbReference type="InterPro" id="IPR050101">
    <property type="entry name" value="CinA"/>
</dbReference>
<reference evidence="6" key="1">
    <citation type="submission" date="2020-07" db="EMBL/GenBank/DDBJ databases">
        <title>Complete genome sequencing of Clostridia bacterium strain 12CBH8.</title>
        <authorList>
            <person name="Sakamoto M."/>
            <person name="Murakami T."/>
            <person name="Mori H."/>
        </authorList>
    </citation>
    <scope>NUCLEOTIDE SEQUENCE [LARGE SCALE GENOMIC DNA]</scope>
    <source>
        <strain evidence="6">12CBH8</strain>
    </source>
</reference>
<accession>A0A7I8D8D5</accession>
<evidence type="ECO:0000259" key="4">
    <source>
        <dbReference type="SMART" id="SM00852"/>
    </source>
</evidence>
<evidence type="ECO:0000313" key="6">
    <source>
        <dbReference type="Proteomes" id="UP000593890"/>
    </source>
</evidence>
<dbReference type="HAMAP" id="MF_00226_B">
    <property type="entry name" value="CinA_B"/>
    <property type="match status" value="1"/>
</dbReference>
<dbReference type="Pfam" id="PF04203">
    <property type="entry name" value="Sortase"/>
    <property type="match status" value="1"/>
</dbReference>
<dbReference type="CDD" id="cd05826">
    <property type="entry name" value="Sortase_B"/>
    <property type="match status" value="1"/>
</dbReference>
<dbReference type="InterPro" id="IPR041424">
    <property type="entry name" value="CinA_KH"/>
</dbReference>
<dbReference type="NCBIfam" id="TIGR00200">
    <property type="entry name" value="cinA_nterm"/>
    <property type="match status" value="1"/>
</dbReference>
<feature type="active site" description="Acyl-thioester intermediate" evidence="3">
    <location>
        <position position="713"/>
    </location>
</feature>
<dbReference type="KEGG" id="sman:C12CBH8_21020"/>
<dbReference type="EMBL" id="AP023321">
    <property type="protein sequence ID" value="BCI61463.1"/>
    <property type="molecule type" value="Genomic_DNA"/>
</dbReference>
<dbReference type="SMART" id="SM00852">
    <property type="entry name" value="MoCF_biosynth"/>
    <property type="match status" value="1"/>
</dbReference>
<dbReference type="InterPro" id="IPR036425">
    <property type="entry name" value="MoaB/Mog-like_dom_sf"/>
</dbReference>
<dbReference type="AlphaFoldDB" id="A0A7I8D8D5"/>
<dbReference type="InterPro" id="IPR008136">
    <property type="entry name" value="CinA_C"/>
</dbReference>
<comment type="similarity">
    <text evidence="2">Belongs to the CinA family.</text>
</comment>
<feature type="active site" description="Proton donor/acceptor" evidence="3">
    <location>
        <position position="614"/>
    </location>
</feature>
<dbReference type="NCBIfam" id="TIGR00199">
    <property type="entry name" value="PncC_domain"/>
    <property type="match status" value="1"/>
</dbReference>
<dbReference type="Pfam" id="PF02464">
    <property type="entry name" value="CinA"/>
    <property type="match status" value="1"/>
</dbReference>
<organism evidence="5 6">
    <name type="scientific">Solibaculum mannosilyticum</name>
    <dbReference type="NCBI Taxonomy" id="2780922"/>
    <lineage>
        <taxon>Bacteria</taxon>
        <taxon>Bacillati</taxon>
        <taxon>Bacillota</taxon>
        <taxon>Clostridia</taxon>
        <taxon>Eubacteriales</taxon>
        <taxon>Oscillospiraceae</taxon>
        <taxon>Solibaculum</taxon>
    </lineage>
</organism>
<dbReference type="InterPro" id="IPR008135">
    <property type="entry name" value="Competence-induced_CinA"/>
</dbReference>
<dbReference type="CDD" id="cd00885">
    <property type="entry name" value="cinA"/>
    <property type="match status" value="1"/>
</dbReference>
<dbReference type="InterPro" id="IPR001453">
    <property type="entry name" value="MoaB/Mog_dom"/>
</dbReference>
<keyword evidence="1" id="KW-0378">Hydrolase</keyword>
<evidence type="ECO:0000256" key="1">
    <source>
        <dbReference type="ARBA" id="ARBA00022801"/>
    </source>
</evidence>
<name>A0A7I8D8D5_9FIRM</name>
<dbReference type="SUPFAM" id="SSF53218">
    <property type="entry name" value="Molybdenum cofactor biosynthesis proteins"/>
    <property type="match status" value="1"/>
</dbReference>
<gene>
    <name evidence="2" type="primary">cinA</name>
    <name evidence="5" type="ORF">C12CBH8_21020</name>
</gene>
<dbReference type="SUPFAM" id="SSF142433">
    <property type="entry name" value="CinA-like"/>
    <property type="match status" value="1"/>
</dbReference>
<dbReference type="GO" id="GO:0016787">
    <property type="term" value="F:hydrolase activity"/>
    <property type="evidence" value="ECO:0007669"/>
    <property type="project" value="UniProtKB-KW"/>
</dbReference>
<evidence type="ECO:0000256" key="3">
    <source>
        <dbReference type="PIRSR" id="PIRSR605754-1"/>
    </source>
</evidence>
<evidence type="ECO:0000313" key="5">
    <source>
        <dbReference type="EMBL" id="BCI61463.1"/>
    </source>
</evidence>
<dbReference type="InterPro" id="IPR023365">
    <property type="entry name" value="Sortase_dom-sf"/>
</dbReference>
<protein>
    <recommendedName>
        <fullName evidence="2">Putative competence-damage inducible protein</fullName>
    </recommendedName>
</protein>
<sequence length="764" mass="84929">MRAEIISVGTELLLGDILNTDAQYLSRQLAAVGITVHFQSTVGDNPERLKSALSIALSRSDIIITSGGLGPTADDLTCQTICEELGVEQELHEPSLEHIQEFFEKRGREMTENNRKQAMLPKGCVVFPNTEGTAPGCAVAKGNQLIIMLPGPPRELQAMFEKSVKPQLMEMTKQTIVSHTLHIFGMGESAVETTIADLMEGENPTVAPYAKEGEVQLRVTAMAPSQADADTLIYPVMDELRRRLGRAIYGQDVDNLEQVVVESLTRCDFHIAVAESCTGGLLAKRIVDIPGASKVMECSFITYSDEKKTKLLGVPPKLLKKYTAVSQEAACSMAIGARRAARSDLGVSITGYAGPEGGPNGEPAGSVWIALTDEERIWARHISVAGASRSYVRHVAASHALDMVRLYLVDDVDFMGNCMPLKKKGKNKKFVKCIMPLPVPTGKGPKKKGLQKILPWKGDSAGQVFSKLLFLVALLAFLGSAGWLLYDQVYVPWKANSAYDSLSDLYGDATQVEQPETPWWDVFHLTSQPEPAEDVSTPEGVPDSFAKLYALNPDVKGWVQIENTGLNYPVVQSSDNDYYLYKDFYGNYSKYGTPFFDYRNKLDGTDRNIIVYGHRLINGQMFGALENYKTLKYYKNHPMIQMDTLDEENQWKIFSVFYASTREEHAPNFDYLRTDFSSDGDFLTFVDELRERSLYDIPVDVQGDDQIIMLSSCSHIFKDARVVAVGRKVRPDEEATVDVSKATVNEDCLMPEIWYKEHPEVSHP</sequence>
<dbReference type="InterPro" id="IPR036653">
    <property type="entry name" value="CinA-like_C"/>
</dbReference>
<dbReference type="PANTHER" id="PTHR13939">
    <property type="entry name" value="NICOTINAMIDE-NUCLEOTIDE AMIDOHYDROLASE PNCC"/>
    <property type="match status" value="1"/>
</dbReference>
<dbReference type="Pfam" id="PF00994">
    <property type="entry name" value="MoCF_biosynth"/>
    <property type="match status" value="1"/>
</dbReference>
<dbReference type="Gene3D" id="3.30.70.2860">
    <property type="match status" value="1"/>
</dbReference>
<dbReference type="NCBIfam" id="TIGR00177">
    <property type="entry name" value="molyb_syn"/>
    <property type="match status" value="1"/>
</dbReference>
<dbReference type="Pfam" id="PF18146">
    <property type="entry name" value="CinA_KH"/>
    <property type="match status" value="1"/>
</dbReference>
<feature type="domain" description="MoaB/Mog" evidence="4">
    <location>
        <begin position="4"/>
        <end position="171"/>
    </location>
</feature>
<dbReference type="Gene3D" id="3.40.980.10">
    <property type="entry name" value="MoaB/Mog-like domain"/>
    <property type="match status" value="1"/>
</dbReference>